<protein>
    <submittedName>
        <fullName evidence="1">Uncharacterized protein</fullName>
    </submittedName>
</protein>
<evidence type="ECO:0000313" key="2">
    <source>
        <dbReference type="Proteomes" id="UP000526125"/>
    </source>
</evidence>
<dbReference type="Proteomes" id="UP000526125">
    <property type="component" value="Unassembled WGS sequence"/>
</dbReference>
<name>A0A7Y6EU95_9BACL</name>
<accession>A0A7Y6EU95</accession>
<dbReference type="EMBL" id="JABMCB010000149">
    <property type="protein sequence ID" value="NUU74528.1"/>
    <property type="molecule type" value="Genomic_DNA"/>
</dbReference>
<gene>
    <name evidence="1" type="ORF">HP552_04575</name>
</gene>
<reference evidence="1 2" key="1">
    <citation type="submission" date="2020-05" db="EMBL/GenBank/DDBJ databases">
        <title>Genome Sequencing of Type Strains.</title>
        <authorList>
            <person name="Lemaire J.F."/>
            <person name="Inderbitzin P."/>
            <person name="Gregorio O.A."/>
            <person name="Collins S.B."/>
            <person name="Wespe N."/>
            <person name="Knight-Connoni V."/>
        </authorList>
    </citation>
    <scope>NUCLEOTIDE SEQUENCE [LARGE SCALE GENOMIC DNA]</scope>
    <source>
        <strain evidence="1 2">LMG 21957</strain>
    </source>
</reference>
<dbReference type="AlphaFoldDB" id="A0A7Y6EU95"/>
<organism evidence="1 2">
    <name type="scientific">Paenibacillus xylanilyticus</name>
    <dbReference type="NCBI Taxonomy" id="248903"/>
    <lineage>
        <taxon>Bacteria</taxon>
        <taxon>Bacillati</taxon>
        <taxon>Bacillota</taxon>
        <taxon>Bacilli</taxon>
        <taxon>Bacillales</taxon>
        <taxon>Paenibacillaceae</taxon>
        <taxon>Paenibacillus</taxon>
    </lineage>
</organism>
<sequence length="81" mass="9483">MEVLKQDEIASVTLFDLRLSEGELMVYADCIEFVLNHCSEEQLYELTGCENRVELVSYYDDLKNLIKTVINKKCLPEKYKD</sequence>
<proteinExistence type="predicted"/>
<evidence type="ECO:0000313" key="1">
    <source>
        <dbReference type="EMBL" id="NUU74528.1"/>
    </source>
</evidence>
<keyword evidence="2" id="KW-1185">Reference proteome</keyword>
<comment type="caution">
    <text evidence="1">The sequence shown here is derived from an EMBL/GenBank/DDBJ whole genome shotgun (WGS) entry which is preliminary data.</text>
</comment>